<evidence type="ECO:0000313" key="10">
    <source>
        <dbReference type="EMBL" id="NXY77404.1"/>
    </source>
</evidence>
<keyword evidence="4" id="KW-0176">Collagen</keyword>
<dbReference type="SUPFAM" id="SSF53300">
    <property type="entry name" value="vWA-like"/>
    <property type="match status" value="2"/>
</dbReference>
<feature type="domain" description="Fibronectin type-III" evidence="9">
    <location>
        <begin position="680"/>
        <end position="769"/>
    </location>
</feature>
<sequence>MRGQLLLLALLPTLLSPPAATAQKRSQAVCEDVLEADIAFLVDGSSSIGRNNFRAIRTFMDDLVGPFVQVVGEKAVRFAVAQYSDEPRVEFSFSQHTDGTSVRRAIQQLSYKGGNTRTGAGFRYVADNFFSPTQLRPGVPQICILITDGKSQDDAEGPAAKLKNQGIKVFAVGIKNADHKELIRVASMPTDAFFFYVGDFKLLGTLVPLMTRRVCTSVGGTLRRLDGPSHAGPSNLEILERGLDQLRIRWTAASGPVTGYRVQRVPLTGLGQPIVAERQEVSLGPRETSAVLRGLRVGTEYLVTVTAQYANSIGESVSGRARTRDASAVLDFRVAETGPTFLRLAWQPGPEPPQGYSLSYAVQGAAQGEEKSLGASTQSVTLSNLRPDTEYVVTLRPRYAQQPAVPATLTARTQAGAEQTLRTNILGPTSIQVLWTGARDARGYRLEWKRATGELGVPGRPRRSPVPAAGSDPPRPAGPEPPRTVSLPSSANTYQLTGLQPGTEYRITLYTLYDGGEVATPVTTFQTGVEAPVGAVSDLRLVEESGRRVRLGWTGVPGATEYKVVVRNNQDGTERTRRVPGSQTGLDLGDLREGIAYLVRVSALMGSREGSAATLTVRLSKSMPRFETGSPRTVFPPWHAFVLCPTASPQGAGVAAGPFRAPRGDTTVLCGGAEYPAVGSISELRVTEAGPSQLRVTWRGLPGAGGYLLTWRGSDGECVEQSRFLPPDPTAFTIEGLRAGIVYTVSVSAIVDGREGSPVTATGRTALEQVGTVTRLEVQASRSNVARVTWVGVPGATAYRVVWSRRDGGSENSRRVPGHTSSFDIPDLEGGVSYTVKVTALIGNREGNPVSIIVTTPEAAPLPPVSSFQVTEASEHRLRLAWVPAAGSAGYRLVWRLAEGGPQRSQQLPATASSYNLGGLEPGRRYHISITSLASGRESEPATVTAITAAAPAHVTSLRVTEVQRDSVTLTWTPVPGASGYVLSWSPPAGEMAGGETRRTLPGAASSQQVSGLRLGQRYTFTLRPLLGSALGTETSVSERTVCRDARGDIVFLVHGTRDSSSGADAIRTLLSNTVSALGRLGPEGTQVALATYSYRSLPWLLLNRSSDLPVVLEQIRTMRYEEPSGNAIGAAITFARTYLLSPGAGRRPGVPAVLVVLADGPSGDDAISAARDIKAGGVQVLAVGLEGADREQLRRVVTAEDPRYIYRDGGALAELEGELTDDLCTIISTRPEPKPKPCTVQCPKVSISTPCRAGPQGRVGPPGPPGEPGRHGLPGPPGPPGPQGIPGESVERPGKKGDRGFPGADGTPGSPGRPGNPGSPGQPVSRGVPWVCCCLGMRGPMGLSGPKGEKGEPVGDGHGAAPSGSLGSSGEPGGISVLQGSPGPPGSPGPQGPFGDPGPPGPVGPPGPPGEFVKGEKGDRGERGPPGLVDGAAPRGEPGPPGLPGDPGPRGPAGPPGLKGEKGDGKEGFPGPPGRPGDPGDRGPRGPPGEQGRKGDRGAPGELGDTGEKGDRGVPGPEGEKGEVGAPGRPGPSGREVSWRSGRGAVYPAPWEQGAAMPRGRGDRGFPGPEGPPGPKGDVGDKGARGAPGLSIPGPAGPKGEQGDR</sequence>
<keyword evidence="5" id="KW-0325">Glycoprotein</keyword>
<organism evidence="10 11">
    <name type="scientific">Glareola pratincola</name>
    <name type="common">Collared pratincole</name>
    <name type="synonym">Hirundo pratincola</name>
    <dbReference type="NCBI Taxonomy" id="43316"/>
    <lineage>
        <taxon>Eukaryota</taxon>
        <taxon>Metazoa</taxon>
        <taxon>Chordata</taxon>
        <taxon>Craniata</taxon>
        <taxon>Vertebrata</taxon>
        <taxon>Euteleostomi</taxon>
        <taxon>Archelosauria</taxon>
        <taxon>Archosauria</taxon>
        <taxon>Dinosauria</taxon>
        <taxon>Saurischia</taxon>
        <taxon>Theropoda</taxon>
        <taxon>Coelurosauria</taxon>
        <taxon>Aves</taxon>
        <taxon>Neognathae</taxon>
        <taxon>Neoaves</taxon>
        <taxon>Charadriiformes</taxon>
        <taxon>Glareolidae</taxon>
        <taxon>Glareola</taxon>
    </lineage>
</organism>
<feature type="domain" description="Fibronectin type-III" evidence="9">
    <location>
        <begin position="427"/>
        <end position="530"/>
    </location>
</feature>
<keyword evidence="7" id="KW-0732">Signal</keyword>
<feature type="non-terminal residue" evidence="10">
    <location>
        <position position="1"/>
    </location>
</feature>
<feature type="compositionally biased region" description="Basic and acidic residues" evidence="6">
    <location>
        <begin position="1414"/>
        <end position="1424"/>
    </location>
</feature>
<dbReference type="PANTHER" id="PTHR46708">
    <property type="entry name" value="TENASCIN"/>
    <property type="match status" value="1"/>
</dbReference>
<feature type="domain" description="Fibronectin type-III" evidence="9">
    <location>
        <begin position="535"/>
        <end position="625"/>
    </location>
</feature>
<reference evidence="10 11" key="1">
    <citation type="submission" date="2019-09" db="EMBL/GenBank/DDBJ databases">
        <title>Bird 10,000 Genomes (B10K) Project - Family phase.</title>
        <authorList>
            <person name="Zhang G."/>
        </authorList>
    </citation>
    <scope>NUCLEOTIDE SEQUENCE [LARGE SCALE GENOMIC DNA]</scope>
    <source>
        <strain evidence="10">B10K-CU-031-08</strain>
        <tissue evidence="10">Muscle</tissue>
    </source>
</reference>
<evidence type="ECO:0000256" key="7">
    <source>
        <dbReference type="SAM" id="SignalP"/>
    </source>
</evidence>
<feature type="domain" description="Fibronectin type-III" evidence="9">
    <location>
        <begin position="329"/>
        <end position="416"/>
    </location>
</feature>
<dbReference type="SMART" id="SM00327">
    <property type="entry name" value="VWA"/>
    <property type="match status" value="2"/>
</dbReference>
<dbReference type="Proteomes" id="UP000583049">
    <property type="component" value="Unassembled WGS sequence"/>
</dbReference>
<feature type="compositionally biased region" description="Pro residues" evidence="6">
    <location>
        <begin position="1438"/>
        <end position="1456"/>
    </location>
</feature>
<comment type="caution">
    <text evidence="10">The sequence shown here is derived from an EMBL/GenBank/DDBJ whole genome shotgun (WGS) entry which is preliminary data.</text>
</comment>
<feature type="region of interest" description="Disordered" evidence="6">
    <location>
        <begin position="1230"/>
        <end position="1326"/>
    </location>
</feature>
<feature type="domain" description="VWFA" evidence="8">
    <location>
        <begin position="37"/>
        <end position="210"/>
    </location>
</feature>
<dbReference type="InterPro" id="IPR003961">
    <property type="entry name" value="FN3_dom"/>
</dbReference>
<evidence type="ECO:0000259" key="9">
    <source>
        <dbReference type="PROSITE" id="PS50853"/>
    </source>
</evidence>
<dbReference type="GO" id="GO:0005581">
    <property type="term" value="C:collagen trimer"/>
    <property type="evidence" value="ECO:0007669"/>
    <property type="project" value="UniProtKB-KW"/>
</dbReference>
<proteinExistence type="predicted"/>
<accession>A0A7L4MNH1</accession>
<keyword evidence="3" id="KW-0677">Repeat</keyword>
<dbReference type="Gene3D" id="3.40.50.410">
    <property type="entry name" value="von Willebrand factor, type A domain"/>
    <property type="match status" value="2"/>
</dbReference>
<dbReference type="InterPro" id="IPR008160">
    <property type="entry name" value="Collagen"/>
</dbReference>
<evidence type="ECO:0000256" key="4">
    <source>
        <dbReference type="ARBA" id="ARBA00023119"/>
    </source>
</evidence>
<dbReference type="Pfam" id="PF00092">
    <property type="entry name" value="VWA"/>
    <property type="match status" value="2"/>
</dbReference>
<dbReference type="Pfam" id="PF01391">
    <property type="entry name" value="Collagen"/>
    <property type="match status" value="1"/>
</dbReference>
<keyword evidence="2" id="KW-0964">Secreted</keyword>
<dbReference type="InterPro" id="IPR036465">
    <property type="entry name" value="vWFA_dom_sf"/>
</dbReference>
<feature type="domain" description="Fibronectin type-III" evidence="9">
    <location>
        <begin position="772"/>
        <end position="860"/>
    </location>
</feature>
<feature type="non-terminal residue" evidence="10">
    <location>
        <position position="1606"/>
    </location>
</feature>
<dbReference type="FunFam" id="2.60.40.10:FF:000307">
    <property type="entry name" value="collagen alpha-1(VII) chain isoform X1"/>
    <property type="match status" value="4"/>
</dbReference>
<evidence type="ECO:0000256" key="5">
    <source>
        <dbReference type="ARBA" id="ARBA00023180"/>
    </source>
</evidence>
<feature type="compositionally biased region" description="Low complexity" evidence="6">
    <location>
        <begin position="1360"/>
        <end position="1382"/>
    </location>
</feature>
<dbReference type="CDD" id="cd00063">
    <property type="entry name" value="FN3"/>
    <property type="match status" value="8"/>
</dbReference>
<feature type="region of interest" description="Disordered" evidence="6">
    <location>
        <begin position="454"/>
        <end position="497"/>
    </location>
</feature>
<feature type="compositionally biased region" description="Pro residues" evidence="6">
    <location>
        <begin position="1275"/>
        <end position="1284"/>
    </location>
</feature>
<dbReference type="InterPro" id="IPR013783">
    <property type="entry name" value="Ig-like_fold"/>
</dbReference>
<dbReference type="PRINTS" id="PR00453">
    <property type="entry name" value="VWFADOMAIN"/>
</dbReference>
<name>A0A7L4MNH1_GLAPT</name>
<feature type="compositionally biased region" description="Basic and acidic residues" evidence="6">
    <location>
        <begin position="1290"/>
        <end position="1300"/>
    </location>
</feature>
<evidence type="ECO:0000256" key="3">
    <source>
        <dbReference type="ARBA" id="ARBA00022737"/>
    </source>
</evidence>
<dbReference type="SUPFAM" id="SSF49265">
    <property type="entry name" value="Fibronectin type III"/>
    <property type="match status" value="5"/>
</dbReference>
<feature type="domain" description="Fibronectin type-III" evidence="9">
    <location>
        <begin position="954"/>
        <end position="1045"/>
    </location>
</feature>
<dbReference type="EMBL" id="VWPO01003438">
    <property type="protein sequence ID" value="NXY77404.1"/>
    <property type="molecule type" value="Genomic_DNA"/>
</dbReference>
<feature type="compositionally biased region" description="Polar residues" evidence="6">
    <location>
        <begin position="486"/>
        <end position="497"/>
    </location>
</feature>
<feature type="compositionally biased region" description="Basic and acidic residues" evidence="6">
    <location>
        <begin position="1507"/>
        <end position="1524"/>
    </location>
</feature>
<feature type="compositionally biased region" description="Pro residues" evidence="6">
    <location>
        <begin position="1383"/>
        <end position="1410"/>
    </location>
</feature>
<keyword evidence="11" id="KW-1185">Reference proteome</keyword>
<evidence type="ECO:0000259" key="8">
    <source>
        <dbReference type="PROSITE" id="PS50234"/>
    </source>
</evidence>
<feature type="compositionally biased region" description="Pro residues" evidence="6">
    <location>
        <begin position="473"/>
        <end position="482"/>
    </location>
</feature>
<gene>
    <name evidence="10" type="primary">Col7a1</name>
    <name evidence="10" type="ORF">GLAPRA_R04972</name>
</gene>
<comment type="subcellular location">
    <subcellularLocation>
        <location evidence="1">Secreted</location>
        <location evidence="1">Extracellular space</location>
    </subcellularLocation>
</comment>
<dbReference type="SMART" id="SM00060">
    <property type="entry name" value="FN3"/>
    <property type="match status" value="8"/>
</dbReference>
<feature type="domain" description="Fibronectin type-III" evidence="9">
    <location>
        <begin position="864"/>
        <end position="953"/>
    </location>
</feature>
<dbReference type="PROSITE" id="PS50853">
    <property type="entry name" value="FN3"/>
    <property type="match status" value="8"/>
</dbReference>
<evidence type="ECO:0000256" key="1">
    <source>
        <dbReference type="ARBA" id="ARBA00004239"/>
    </source>
</evidence>
<dbReference type="InterPro" id="IPR050991">
    <property type="entry name" value="ECM_Regulatory_Proteins"/>
</dbReference>
<protein>
    <submittedName>
        <fullName evidence="10">CO7A1 protein</fullName>
    </submittedName>
</protein>
<dbReference type="PANTHER" id="PTHR46708:SF7">
    <property type="entry name" value="FIBRONECTIN TYPE-III DOMAIN-CONTAINING PROTEIN"/>
    <property type="match status" value="1"/>
</dbReference>
<dbReference type="GO" id="GO:0005576">
    <property type="term" value="C:extracellular region"/>
    <property type="evidence" value="ECO:0007669"/>
    <property type="project" value="UniProtKB-SubCell"/>
</dbReference>
<dbReference type="FunFam" id="2.60.40.10:FF:001333">
    <property type="entry name" value="collagen alpha-1(VII) chain isoform X2"/>
    <property type="match status" value="1"/>
</dbReference>
<dbReference type="CDD" id="cd01450">
    <property type="entry name" value="vWFA_subfamily_ECM"/>
    <property type="match status" value="1"/>
</dbReference>
<dbReference type="Pfam" id="PF00041">
    <property type="entry name" value="fn3"/>
    <property type="match status" value="7"/>
</dbReference>
<dbReference type="InterPro" id="IPR002035">
    <property type="entry name" value="VWF_A"/>
</dbReference>
<dbReference type="Gene3D" id="2.60.40.10">
    <property type="entry name" value="Immunoglobulins"/>
    <property type="match status" value="8"/>
</dbReference>
<feature type="domain" description="Fibronectin type-III" evidence="9">
    <location>
        <begin position="232"/>
        <end position="328"/>
    </location>
</feature>
<feature type="signal peptide" evidence="7">
    <location>
        <begin position="1"/>
        <end position="22"/>
    </location>
</feature>
<dbReference type="PROSITE" id="PS50234">
    <property type="entry name" value="VWFA"/>
    <property type="match status" value="2"/>
</dbReference>
<evidence type="ECO:0000256" key="6">
    <source>
        <dbReference type="SAM" id="MobiDB-lite"/>
    </source>
</evidence>
<evidence type="ECO:0000256" key="2">
    <source>
        <dbReference type="ARBA" id="ARBA00022525"/>
    </source>
</evidence>
<dbReference type="InterPro" id="IPR036116">
    <property type="entry name" value="FN3_sf"/>
</dbReference>
<feature type="region of interest" description="Disordered" evidence="6">
    <location>
        <begin position="1341"/>
        <end position="1606"/>
    </location>
</feature>
<dbReference type="FunFam" id="3.40.50.410:FF:000001">
    <property type="entry name" value="Collagen, type XII, alpha 1"/>
    <property type="match status" value="1"/>
</dbReference>
<evidence type="ECO:0000313" key="11">
    <source>
        <dbReference type="Proteomes" id="UP000583049"/>
    </source>
</evidence>
<feature type="chain" id="PRO_5029655464" evidence="7">
    <location>
        <begin position="23"/>
        <end position="1606"/>
    </location>
</feature>
<feature type="domain" description="VWFA" evidence="8">
    <location>
        <begin position="1049"/>
        <end position="1224"/>
    </location>
</feature>